<name>A0A1H6LCZ2_9FLAO</name>
<gene>
    <name evidence="2" type="ORF">SAMN02927937_01835</name>
</gene>
<dbReference type="Proteomes" id="UP000199634">
    <property type="component" value="Unassembled WGS sequence"/>
</dbReference>
<dbReference type="EMBL" id="FNXE01000024">
    <property type="protein sequence ID" value="SEH86408.1"/>
    <property type="molecule type" value="Genomic_DNA"/>
</dbReference>
<keyword evidence="1" id="KW-0732">Signal</keyword>
<evidence type="ECO:0000313" key="3">
    <source>
        <dbReference type="Proteomes" id="UP000199634"/>
    </source>
</evidence>
<keyword evidence="3" id="KW-1185">Reference proteome</keyword>
<sequence>MRQKIAKLILVVAFFNMCQYPVWAQIPVEVSVGHSSYYYQHSFAARFNKEKPLGFFHTSSILIPYDKNRGNEIMSQSYLSYTLNNTWSTGVGSIFTPLNRVRPSFFLQYFRKGKTTSVMVYPRIDLWENPNLELMGFIEYKGTTNQKLKLYARLQYMTTWNSKEHVRSYQYLRIGFSLGDMQLGAVANFDQYGNTGTDYNSIGFFIRKEF</sequence>
<reference evidence="2 3" key="1">
    <citation type="submission" date="2016-10" db="EMBL/GenBank/DDBJ databases">
        <authorList>
            <person name="de Groot N.N."/>
        </authorList>
    </citation>
    <scope>NUCLEOTIDE SEQUENCE [LARGE SCALE GENOMIC DNA]</scope>
    <source>
        <strain evidence="2 3">CGMCC 1.10825</strain>
    </source>
</reference>
<feature type="chain" id="PRO_5011485455" evidence="1">
    <location>
        <begin position="25"/>
        <end position="210"/>
    </location>
</feature>
<dbReference type="STRING" id="1159016.SAMN02927937_01835"/>
<proteinExistence type="predicted"/>
<dbReference type="RefSeq" id="WP_091099408.1">
    <property type="nucleotide sequence ID" value="NZ_FNXE01000024.1"/>
</dbReference>
<dbReference type="OrthoDB" id="675324at2"/>
<protein>
    <submittedName>
        <fullName evidence="2">Uncharacterized protein</fullName>
    </submittedName>
</protein>
<organism evidence="2 3">
    <name type="scientific">Paenimyroides marinum</name>
    <dbReference type="NCBI Taxonomy" id="1159016"/>
    <lineage>
        <taxon>Bacteria</taxon>
        <taxon>Pseudomonadati</taxon>
        <taxon>Bacteroidota</taxon>
        <taxon>Flavobacteriia</taxon>
        <taxon>Flavobacteriales</taxon>
        <taxon>Flavobacteriaceae</taxon>
        <taxon>Paenimyroides</taxon>
    </lineage>
</organism>
<accession>A0A1H6LCZ2</accession>
<evidence type="ECO:0000256" key="1">
    <source>
        <dbReference type="SAM" id="SignalP"/>
    </source>
</evidence>
<feature type="signal peptide" evidence="1">
    <location>
        <begin position="1"/>
        <end position="24"/>
    </location>
</feature>
<evidence type="ECO:0000313" key="2">
    <source>
        <dbReference type="EMBL" id="SEH86408.1"/>
    </source>
</evidence>
<dbReference type="AlphaFoldDB" id="A0A1H6LCZ2"/>